<dbReference type="FunFam" id="3.90.280.10:FF:000006">
    <property type="entry name" value="protein D3"/>
    <property type="match status" value="1"/>
</dbReference>
<dbReference type="SUPFAM" id="SSF49777">
    <property type="entry name" value="PEBP-like"/>
    <property type="match status" value="1"/>
</dbReference>
<dbReference type="Pfam" id="PF01161">
    <property type="entry name" value="PBP"/>
    <property type="match status" value="1"/>
</dbReference>
<evidence type="ECO:0000313" key="2">
    <source>
        <dbReference type="EMBL" id="JAI48394.1"/>
    </source>
</evidence>
<dbReference type="PANTHER" id="PTHR11362">
    <property type="entry name" value="PHOSPHATIDYLETHANOLAMINE-BINDING PROTEIN"/>
    <property type="match status" value="1"/>
</dbReference>
<accession>A0A0K8WBH8</accession>
<protein>
    <submittedName>
        <fullName evidence="2">Phosphatidylethanolamine-binding F40A3.3</fullName>
    </submittedName>
</protein>
<proteinExistence type="inferred from homology"/>
<organism evidence="2">
    <name type="scientific">Bactrocera latifrons</name>
    <name type="common">Malaysian fruit fly</name>
    <name type="synonym">Chaetodacus latifrons</name>
    <dbReference type="NCBI Taxonomy" id="174628"/>
    <lineage>
        <taxon>Eukaryota</taxon>
        <taxon>Metazoa</taxon>
        <taxon>Ecdysozoa</taxon>
        <taxon>Arthropoda</taxon>
        <taxon>Hexapoda</taxon>
        <taxon>Insecta</taxon>
        <taxon>Pterygota</taxon>
        <taxon>Neoptera</taxon>
        <taxon>Endopterygota</taxon>
        <taxon>Diptera</taxon>
        <taxon>Brachycera</taxon>
        <taxon>Muscomorpha</taxon>
        <taxon>Tephritoidea</taxon>
        <taxon>Tephritidae</taxon>
        <taxon>Bactrocera</taxon>
        <taxon>Bactrocera</taxon>
    </lineage>
</organism>
<sequence>MDSSGIVPDIIDNKPKGLLQVTYPSGVEVELGKELTPTQVKDQPTVRWEAEDNALYTLFMVDPDAPSRAEPIYREILHWLVINIPGNKVAEGQTVAEYRGSGPPEGSGLHRYVFLVFKQSGKIEITKFIPKTSREGRIKVTTRDSIAKYNLGDPIAGNFYQAQYDDYVLVLRAQTVN</sequence>
<dbReference type="EMBL" id="GDHF01003920">
    <property type="protein sequence ID" value="JAI48394.1"/>
    <property type="molecule type" value="Transcribed_RNA"/>
</dbReference>
<dbReference type="Gene3D" id="3.90.280.10">
    <property type="entry name" value="PEBP-like"/>
    <property type="match status" value="1"/>
</dbReference>
<dbReference type="InterPro" id="IPR036610">
    <property type="entry name" value="PEBP-like_sf"/>
</dbReference>
<reference evidence="2" key="1">
    <citation type="submission" date="2015-06" db="EMBL/GenBank/DDBJ databases">
        <authorList>
            <person name="Hoefler B.C."/>
            <person name="Straight P.D."/>
        </authorList>
    </citation>
    <scope>NUCLEOTIDE SEQUENCE</scope>
</reference>
<dbReference type="InterPro" id="IPR008914">
    <property type="entry name" value="PEBP"/>
</dbReference>
<dbReference type="PANTHER" id="PTHR11362:SF82">
    <property type="entry name" value="PHOSPHATIDYLETHANOLAMINE-BINDING PROTEIN 4"/>
    <property type="match status" value="1"/>
</dbReference>
<gene>
    <name evidence="2" type="primary">F40A3.3_0</name>
    <name evidence="2" type="ORF">c0_g2_i1</name>
</gene>
<name>A0A0K8WBH8_BACLA</name>
<comment type="similarity">
    <text evidence="1">Belongs to the phosphatidylethanolamine-binding protein family.</text>
</comment>
<dbReference type="CDD" id="cd00866">
    <property type="entry name" value="PEBP_euk"/>
    <property type="match status" value="1"/>
</dbReference>
<dbReference type="InterPro" id="IPR035810">
    <property type="entry name" value="PEBP_euk"/>
</dbReference>
<dbReference type="PROSITE" id="PS01220">
    <property type="entry name" value="PBP"/>
    <property type="match status" value="1"/>
</dbReference>
<dbReference type="AlphaFoldDB" id="A0A0K8WBH8"/>
<evidence type="ECO:0000256" key="1">
    <source>
        <dbReference type="ARBA" id="ARBA00007091"/>
    </source>
</evidence>
<dbReference type="OrthoDB" id="2506647at2759"/>
<dbReference type="InterPro" id="IPR001858">
    <property type="entry name" value="Phosphatidylethanolamine-bd_CS"/>
</dbReference>